<name>A0A7S3GB41_9EUKA</name>
<feature type="compositionally biased region" description="Polar residues" evidence="4">
    <location>
        <begin position="636"/>
        <end position="649"/>
    </location>
</feature>
<dbReference type="PANTHER" id="PTHR46613:SF1">
    <property type="entry name" value="RADIAL SPOKE HEAD 10 HOMOLOG B-RELATED"/>
    <property type="match status" value="1"/>
</dbReference>
<sequence>MLSSLSRADSVSSESGDMTSNMSGMIGLAEGIENNLGGLVNDDGASPAIPWYAVCEELRMQLSTITKDAKQRIQDLERRAEAKDEEIKRQDMFIKRLQDDLSKVQDEKIRLMNAIQDNEEAAAMSLGVGSSDPQAGGRRMSRRNSRVGLDRRGSVTSVQGGGQAPTERRGGRRRSVSSNSEMGYDDHGRRQRRGSLSNISQQGSSSKVTDNTLAMAQAAAEAKARAKALQAARAEAAAEAEAQAKAIAEAQSQAVIAQKDLEIAELRGAISQMVDREAYTDLSARLEIWQRSMLAMMERLFKDATSRCTSLVPTFAGALSTNLSRLLVRDSSNEMETKRLLLDVGGDGILLRWLQHHVPDLLDMLVFTASEEEQAMKGARRALRMGMGIRLDDDSVMENKEEQRHLPETITDGLLRNEEIYVVLLRKLRASITKTNESLSTAGTTKDESEKVALEASFEESLNFRVGGQQMDALEKAKRLVGAVATLSGLLPQTAMAGEGLNPTLRGCIPSLVERVISTTQDFILSTDEGGGAGEGAAGYLEGVSARKVPSRDVLKRVANTITADDLAKGKNSAHRLLLFSLFVACPSLEDGGAIKQIDAIHDIVRSLNQLYEMMEQCVIDGNEILYSDLPSTVVEGNSGSDTSENGDNSTPASARSDGSSSSTSAQSDVSEDKSAEEVALEYTEKQLSSIHQALSKLEGRAVEDGRWWSACSSHITSSAVALGAEAWVKRQSYEEEEEVHHSGMDVSNLATLPAAVARIEGTPMGVGGGKKGKGRARAATLDKPITKGKGDGATSPTSASASAPPEKGTSDHAVVAAAAAITSVTVEGTAEGAEQATRDSQLVAKLRKQVKGGNYSAANAIVLGYSQYRTGVQVDPQVFLSNIHLLRLADTVDRSHGSRAANEDIAEIRTVLTRHLHDLESVFRFYASGSVHKSKSAQLTIGRDLFKQFVRDARVDREGLGLTSSSIDVVFLRCHMVPNQEALKELKDEKAERSKGGVEKFYDKDDESRQELNRSGFAEAIVRLSRQCYPKMTTAQGLAAVLNNAILRHAHRDYSQRFRATLEAVEMQRVLQRYMKQLNSIFRGYAVAKSEKDFYAMIMDEFVQLLEDCQLIDHFRLPHDKVKAVFLRCQHGDRGGINASYLVFIEFLEALVASILFRVPDPYMAPETKVEKAIINYVLPKANAKQRWKMAKSRIKAVDVFKLASSSAMVDQSYAPPEEEVFSQPFAVERMESEEAFSVLERPNMAASRQEMEGYVEDEHNV</sequence>
<feature type="compositionally biased region" description="Low complexity" evidence="4">
    <location>
        <begin position="194"/>
        <end position="206"/>
    </location>
</feature>
<feature type="coiled-coil region" evidence="3">
    <location>
        <begin position="59"/>
        <end position="121"/>
    </location>
</feature>
<dbReference type="PANTHER" id="PTHR46613">
    <property type="entry name" value="RADIAL SPOKE HEAD 10 HOMOLOG B-RELATED"/>
    <property type="match status" value="1"/>
</dbReference>
<feature type="region of interest" description="Disordered" evidence="4">
    <location>
        <begin position="762"/>
        <end position="813"/>
    </location>
</feature>
<gene>
    <name evidence="5" type="ORF">PBIL07802_LOCUS18027</name>
</gene>
<accession>A0A7S3GB41</accession>
<evidence type="ECO:0000313" key="5">
    <source>
        <dbReference type="EMBL" id="CAE0255773.1"/>
    </source>
</evidence>
<evidence type="ECO:0000256" key="2">
    <source>
        <dbReference type="ARBA" id="ARBA00023273"/>
    </source>
</evidence>
<protein>
    <submittedName>
        <fullName evidence="5">Uncharacterized protein</fullName>
    </submittedName>
</protein>
<evidence type="ECO:0000256" key="4">
    <source>
        <dbReference type="SAM" id="MobiDB-lite"/>
    </source>
</evidence>
<proteinExistence type="predicted"/>
<reference evidence="5" key="1">
    <citation type="submission" date="2021-01" db="EMBL/GenBank/DDBJ databases">
        <authorList>
            <person name="Corre E."/>
            <person name="Pelletier E."/>
            <person name="Niang G."/>
            <person name="Scheremetjew M."/>
            <person name="Finn R."/>
            <person name="Kale V."/>
            <person name="Holt S."/>
            <person name="Cochrane G."/>
            <person name="Meng A."/>
            <person name="Brown T."/>
            <person name="Cohen L."/>
        </authorList>
    </citation>
    <scope>NUCLEOTIDE SEQUENCE</scope>
    <source>
        <strain evidence="5">NIES-2562</strain>
    </source>
</reference>
<feature type="coiled-coil region" evidence="3">
    <location>
        <begin position="219"/>
        <end position="267"/>
    </location>
</feature>
<feature type="region of interest" description="Disordered" evidence="4">
    <location>
        <begin position="126"/>
        <end position="208"/>
    </location>
</feature>
<organism evidence="5">
    <name type="scientific">Palpitomonas bilix</name>
    <dbReference type="NCBI Taxonomy" id="652834"/>
    <lineage>
        <taxon>Eukaryota</taxon>
        <taxon>Eukaryota incertae sedis</taxon>
    </lineage>
</organism>
<dbReference type="GO" id="GO:0042995">
    <property type="term" value="C:cell projection"/>
    <property type="evidence" value="ECO:0007669"/>
    <property type="project" value="UniProtKB-SubCell"/>
</dbReference>
<feature type="region of interest" description="Disordered" evidence="4">
    <location>
        <begin position="636"/>
        <end position="678"/>
    </location>
</feature>
<keyword evidence="3" id="KW-0175">Coiled coil</keyword>
<keyword evidence="2" id="KW-0966">Cell projection</keyword>
<feature type="compositionally biased region" description="Low complexity" evidence="4">
    <location>
        <begin position="650"/>
        <end position="669"/>
    </location>
</feature>
<comment type="subcellular location">
    <subcellularLocation>
        <location evidence="1">Cell projection</location>
    </subcellularLocation>
</comment>
<feature type="compositionally biased region" description="Low complexity" evidence="4">
    <location>
        <begin position="794"/>
        <end position="806"/>
    </location>
</feature>
<evidence type="ECO:0000256" key="1">
    <source>
        <dbReference type="ARBA" id="ARBA00004316"/>
    </source>
</evidence>
<dbReference type="AlphaFoldDB" id="A0A7S3GB41"/>
<evidence type="ECO:0000256" key="3">
    <source>
        <dbReference type="SAM" id="Coils"/>
    </source>
</evidence>
<dbReference type="EMBL" id="HBIB01027762">
    <property type="protein sequence ID" value="CAE0255773.1"/>
    <property type="molecule type" value="Transcribed_RNA"/>
</dbReference>